<dbReference type="RefSeq" id="WP_160598762.1">
    <property type="nucleotide sequence ID" value="NZ_WTYS01000001.1"/>
</dbReference>
<evidence type="ECO:0000313" key="1">
    <source>
        <dbReference type="EMBL" id="MXO57712.1"/>
    </source>
</evidence>
<accession>A0A6I4ST33</accession>
<protein>
    <submittedName>
        <fullName evidence="1">DUF1993 family protein</fullName>
    </submittedName>
</protein>
<dbReference type="Gene3D" id="1.20.120.450">
    <property type="entry name" value="dinb family like domain"/>
    <property type="match status" value="1"/>
</dbReference>
<gene>
    <name evidence="1" type="ORF">GRI36_12585</name>
</gene>
<reference evidence="1 2" key="1">
    <citation type="submission" date="2019-12" db="EMBL/GenBank/DDBJ databases">
        <title>Genomic-based taxomic classification of the family Erythrobacteraceae.</title>
        <authorList>
            <person name="Xu L."/>
        </authorList>
    </citation>
    <scope>NUCLEOTIDE SEQUENCE [LARGE SCALE GENOMIC DNA]</scope>
    <source>
        <strain evidence="1 2">JCM 17802</strain>
    </source>
</reference>
<name>A0A6I4ST33_9SPHN</name>
<dbReference type="PANTHER" id="PTHR36922">
    <property type="entry name" value="BLL2446 PROTEIN"/>
    <property type="match status" value="1"/>
</dbReference>
<dbReference type="AlphaFoldDB" id="A0A6I4ST33"/>
<dbReference type="Pfam" id="PF09351">
    <property type="entry name" value="DUF1993"/>
    <property type="match status" value="1"/>
</dbReference>
<keyword evidence="2" id="KW-1185">Reference proteome</keyword>
<dbReference type="SUPFAM" id="SSF109854">
    <property type="entry name" value="DinB/YfiT-like putative metalloenzymes"/>
    <property type="match status" value="1"/>
</dbReference>
<dbReference type="PANTHER" id="PTHR36922:SF1">
    <property type="entry name" value="DUF1993 DOMAIN-CONTAINING PROTEIN"/>
    <property type="match status" value="1"/>
</dbReference>
<organism evidence="1 2">
    <name type="scientific">Pontixanthobacter gangjinensis</name>
    <dbReference type="NCBI Taxonomy" id="1028742"/>
    <lineage>
        <taxon>Bacteria</taxon>
        <taxon>Pseudomonadati</taxon>
        <taxon>Pseudomonadota</taxon>
        <taxon>Alphaproteobacteria</taxon>
        <taxon>Sphingomonadales</taxon>
        <taxon>Erythrobacteraceae</taxon>
        <taxon>Pontixanthobacter</taxon>
    </lineage>
</organism>
<dbReference type="EMBL" id="WTYS01000001">
    <property type="protein sequence ID" value="MXO57712.1"/>
    <property type="molecule type" value="Genomic_DNA"/>
</dbReference>
<sequence length="174" mass="19046">MSISLHTAIVPTWLQVIASTRALVDKAEDWCAENNEPADTLINAKLAEDMWGIGWQINSVWMHSAHAVNAAKSGTFAPDFTDVPNSFDACRAKLDAARDTLLAVESDDLDACAGNNVDFVMGGKVRMSFDAQNFLLGFSIPNFYFHAATTYDILRMKGLEIGKRDYLGAIPVKS</sequence>
<dbReference type="Proteomes" id="UP000468943">
    <property type="component" value="Unassembled WGS sequence"/>
</dbReference>
<dbReference type="OrthoDB" id="338237at2"/>
<comment type="caution">
    <text evidence="1">The sequence shown here is derived from an EMBL/GenBank/DDBJ whole genome shotgun (WGS) entry which is preliminary data.</text>
</comment>
<dbReference type="InterPro" id="IPR034660">
    <property type="entry name" value="DinB/YfiT-like"/>
</dbReference>
<proteinExistence type="predicted"/>
<dbReference type="InterPro" id="IPR018531">
    <property type="entry name" value="DUF1993"/>
</dbReference>
<evidence type="ECO:0000313" key="2">
    <source>
        <dbReference type="Proteomes" id="UP000468943"/>
    </source>
</evidence>